<evidence type="ECO:0000256" key="1">
    <source>
        <dbReference type="ARBA" id="ARBA00004141"/>
    </source>
</evidence>
<dbReference type="InterPro" id="IPR012932">
    <property type="entry name" value="VKOR"/>
</dbReference>
<feature type="transmembrane region" description="Helical" evidence="11">
    <location>
        <begin position="186"/>
        <end position="204"/>
    </location>
</feature>
<keyword evidence="7 11" id="KW-0472">Membrane</keyword>
<dbReference type="GO" id="GO:0048038">
    <property type="term" value="F:quinone binding"/>
    <property type="evidence" value="ECO:0007669"/>
    <property type="project" value="UniProtKB-KW"/>
</dbReference>
<sequence>MSSMNENQGSAHSTPGTSRATAVGGDPEVVADDANGEELDDAQLRAEIDAELAAERRSKPRAGAALTGAVLLIGGLVGWIAALNLLVDKLFLLENPGGTLACDINPFISCGTVMFTWQAEAFGIPNMALGLGGFAIMGVLGSLMISGTSLPPWMRWARLGGMTFAFAFIHFLAFSAIFIIRALCPWCMVVWVATAPMFFATLAHTVESGDLPLPRPVAGILRRWVLLTLAWYLLVALVILFAFWAQWMSMLGIV</sequence>
<evidence type="ECO:0000256" key="3">
    <source>
        <dbReference type="ARBA" id="ARBA00022692"/>
    </source>
</evidence>
<evidence type="ECO:0000256" key="4">
    <source>
        <dbReference type="ARBA" id="ARBA00022719"/>
    </source>
</evidence>
<keyword evidence="9" id="KW-0676">Redox-active center</keyword>
<keyword evidence="4" id="KW-0874">Quinone</keyword>
<evidence type="ECO:0000256" key="11">
    <source>
        <dbReference type="SAM" id="Phobius"/>
    </source>
</evidence>
<dbReference type="GO" id="GO:0016491">
    <property type="term" value="F:oxidoreductase activity"/>
    <property type="evidence" value="ECO:0007669"/>
    <property type="project" value="UniProtKB-KW"/>
</dbReference>
<dbReference type="EMBL" id="AORC01000004">
    <property type="protein sequence ID" value="EYT50339.1"/>
    <property type="molecule type" value="Genomic_DNA"/>
</dbReference>
<dbReference type="InterPro" id="IPR041714">
    <property type="entry name" value="VKOR_Actinobacteria"/>
</dbReference>
<evidence type="ECO:0000256" key="2">
    <source>
        <dbReference type="ARBA" id="ARBA00006214"/>
    </source>
</evidence>
<keyword evidence="6" id="KW-0560">Oxidoreductase</keyword>
<dbReference type="HOGENOM" id="CLU_082938_1_0_11"/>
<feature type="compositionally biased region" description="Acidic residues" evidence="10">
    <location>
        <begin position="29"/>
        <end position="38"/>
    </location>
</feature>
<evidence type="ECO:0000256" key="10">
    <source>
        <dbReference type="SAM" id="MobiDB-lite"/>
    </source>
</evidence>
<keyword evidence="3 11" id="KW-0812">Transmembrane</keyword>
<reference evidence="13 14" key="1">
    <citation type="journal article" date="2013" name="Genome Announc.">
        <title>Draft genome sequence of an Actinobacterium, Brachybacterium muris strain UCD-AY4.</title>
        <authorList>
            <person name="Lo J.R."/>
            <person name="Lang J.M."/>
            <person name="Darling A.E."/>
            <person name="Eisen J.A."/>
            <person name="Coil D.A."/>
        </authorList>
    </citation>
    <scope>NUCLEOTIDE SEQUENCE [LARGE SCALE GENOMIC DNA]</scope>
    <source>
        <strain evidence="13 14">UCD-AY4</strain>
    </source>
</reference>
<feature type="domain" description="Vitamin K epoxide reductase" evidence="12">
    <location>
        <begin position="64"/>
        <end position="205"/>
    </location>
</feature>
<name>A0A022KYP8_9MICO</name>
<feature type="transmembrane region" description="Helical" evidence="11">
    <location>
        <begin position="156"/>
        <end position="179"/>
    </location>
</feature>
<comment type="caution">
    <text evidence="13">The sequence shown here is derived from an EMBL/GenBank/DDBJ whole genome shotgun (WGS) entry which is preliminary data.</text>
</comment>
<dbReference type="InterPro" id="IPR038354">
    <property type="entry name" value="VKOR_sf"/>
</dbReference>
<evidence type="ECO:0000256" key="7">
    <source>
        <dbReference type="ARBA" id="ARBA00023136"/>
    </source>
</evidence>
<dbReference type="Proteomes" id="UP000019754">
    <property type="component" value="Unassembled WGS sequence"/>
</dbReference>
<dbReference type="SMART" id="SM00756">
    <property type="entry name" value="VKc"/>
    <property type="match status" value="1"/>
</dbReference>
<feature type="transmembrane region" description="Helical" evidence="11">
    <location>
        <begin position="64"/>
        <end position="86"/>
    </location>
</feature>
<dbReference type="Pfam" id="PF07884">
    <property type="entry name" value="VKOR"/>
    <property type="match status" value="1"/>
</dbReference>
<dbReference type="CDD" id="cd12922">
    <property type="entry name" value="VKOR_5"/>
    <property type="match status" value="1"/>
</dbReference>
<keyword evidence="8" id="KW-1015">Disulfide bond</keyword>
<evidence type="ECO:0000313" key="14">
    <source>
        <dbReference type="Proteomes" id="UP000019754"/>
    </source>
</evidence>
<feature type="compositionally biased region" description="Polar residues" evidence="10">
    <location>
        <begin position="1"/>
        <end position="20"/>
    </location>
</feature>
<comment type="subcellular location">
    <subcellularLocation>
        <location evidence="1">Membrane</location>
        <topology evidence="1">Multi-pass membrane protein</topology>
    </subcellularLocation>
</comment>
<evidence type="ECO:0000256" key="8">
    <source>
        <dbReference type="ARBA" id="ARBA00023157"/>
    </source>
</evidence>
<dbReference type="Gene3D" id="1.20.1440.130">
    <property type="entry name" value="VKOR domain"/>
    <property type="match status" value="1"/>
</dbReference>
<evidence type="ECO:0000256" key="6">
    <source>
        <dbReference type="ARBA" id="ARBA00023002"/>
    </source>
</evidence>
<comment type="similarity">
    <text evidence="2">Belongs to the VKOR family.</text>
</comment>
<evidence type="ECO:0000259" key="12">
    <source>
        <dbReference type="SMART" id="SM00756"/>
    </source>
</evidence>
<feature type="transmembrane region" description="Helical" evidence="11">
    <location>
        <begin position="129"/>
        <end position="150"/>
    </location>
</feature>
<feature type="region of interest" description="Disordered" evidence="10">
    <location>
        <begin position="1"/>
        <end position="38"/>
    </location>
</feature>
<feature type="transmembrane region" description="Helical" evidence="11">
    <location>
        <begin position="224"/>
        <end position="245"/>
    </location>
</feature>
<dbReference type="AlphaFoldDB" id="A0A022KYP8"/>
<accession>A0A022KYP8</accession>
<organism evidence="13 14">
    <name type="scientific">Brachybacterium muris UCD-AY4</name>
    <dbReference type="NCBI Taxonomy" id="1249481"/>
    <lineage>
        <taxon>Bacteria</taxon>
        <taxon>Bacillati</taxon>
        <taxon>Actinomycetota</taxon>
        <taxon>Actinomycetes</taxon>
        <taxon>Micrococcales</taxon>
        <taxon>Dermabacteraceae</taxon>
        <taxon>Brachybacterium</taxon>
    </lineage>
</organism>
<evidence type="ECO:0000256" key="5">
    <source>
        <dbReference type="ARBA" id="ARBA00022989"/>
    </source>
</evidence>
<dbReference type="GO" id="GO:0016020">
    <property type="term" value="C:membrane"/>
    <property type="evidence" value="ECO:0007669"/>
    <property type="project" value="UniProtKB-SubCell"/>
</dbReference>
<keyword evidence="14" id="KW-1185">Reference proteome</keyword>
<keyword evidence="5 11" id="KW-1133">Transmembrane helix</keyword>
<protein>
    <submittedName>
        <fullName evidence="13">Vitamin K epoxide reductase</fullName>
    </submittedName>
</protein>
<evidence type="ECO:0000256" key="9">
    <source>
        <dbReference type="ARBA" id="ARBA00023284"/>
    </source>
</evidence>
<dbReference type="STRING" id="1249481.D641_0103425"/>
<proteinExistence type="inferred from homology"/>
<gene>
    <name evidence="13" type="ORF">D641_0103425</name>
</gene>
<evidence type="ECO:0000313" key="13">
    <source>
        <dbReference type="EMBL" id="EYT50339.1"/>
    </source>
</evidence>